<gene>
    <name evidence="7" type="ORF">DUI87_11072</name>
</gene>
<dbReference type="InterPro" id="IPR019530">
    <property type="entry name" value="Intra-flagellar_transport_57"/>
</dbReference>
<feature type="transmembrane region" description="Helical" evidence="6">
    <location>
        <begin position="293"/>
        <end position="322"/>
    </location>
</feature>
<comment type="similarity">
    <text evidence="2">Belongs to the IFT57 family.</text>
</comment>
<evidence type="ECO:0000256" key="6">
    <source>
        <dbReference type="SAM" id="Phobius"/>
    </source>
</evidence>
<keyword evidence="6" id="KW-1133">Transmembrane helix</keyword>
<comment type="caution">
    <text evidence="7">The sequence shown here is derived from an EMBL/GenBank/DDBJ whole genome shotgun (WGS) entry which is preliminary data.</text>
</comment>
<protein>
    <recommendedName>
        <fullName evidence="3">Intraflagellar transport protein 57 homolog</fullName>
    </recommendedName>
</protein>
<sequence>MFVLMEDLLDKLKLLSYEEEALRRHNMRPLSRHYFALPTNPGEQFFMFCTLAAWLISKAGHPFEQPQEYDDPNAVISNVLSELRSFGRPVDFPPSKLKTGCGEQVCYVLDCLAEEALKHTGFSWKRPAYPTEEPEEEEITEDDAELTLSKLEEDVAEEESDNEENYIDLNVLKAQTSRSNMNDTAKQEEILQSTTDAAEWNLEVERVLPQLKVTVRTDNKDWRIHVDQMHQHKDGIDSSLKETRGYLDKLHHEISRTLEKINSREKYINNQLEHLVQEYRSAQALLSEALRSAFLQALLVVAMLTIMLAEFDLCIFCVCLVVKVTEALEKVKQETEEKGSSMTDGAPLVKIKQALTKLRQETIQMDIQIGVMEHTLLQSKLKEKSNMTRDMHAAVIPEATVGAY</sequence>
<evidence type="ECO:0000256" key="1">
    <source>
        <dbReference type="ARBA" id="ARBA00004138"/>
    </source>
</evidence>
<dbReference type="OrthoDB" id="423881at2759"/>
<dbReference type="GO" id="GO:0005815">
    <property type="term" value="C:microtubule organizing center"/>
    <property type="evidence" value="ECO:0007669"/>
    <property type="project" value="TreeGrafter"/>
</dbReference>
<dbReference type="AlphaFoldDB" id="A0A3M0KFG0"/>
<dbReference type="GO" id="GO:0005929">
    <property type="term" value="C:cilium"/>
    <property type="evidence" value="ECO:0007669"/>
    <property type="project" value="UniProtKB-SubCell"/>
</dbReference>
<dbReference type="STRING" id="333673.A0A3M0KFG0"/>
<keyword evidence="6" id="KW-0472">Membrane</keyword>
<evidence type="ECO:0000256" key="4">
    <source>
        <dbReference type="ARBA" id="ARBA00023069"/>
    </source>
</evidence>
<dbReference type="Pfam" id="PF10498">
    <property type="entry name" value="IFT57"/>
    <property type="match status" value="2"/>
</dbReference>
<name>A0A3M0KFG0_HIRRU</name>
<evidence type="ECO:0000313" key="7">
    <source>
        <dbReference type="EMBL" id="RMC11943.1"/>
    </source>
</evidence>
<proteinExistence type="inferred from homology"/>
<evidence type="ECO:0000256" key="2">
    <source>
        <dbReference type="ARBA" id="ARBA00009415"/>
    </source>
</evidence>
<dbReference type="GO" id="GO:1905515">
    <property type="term" value="P:non-motile cilium assembly"/>
    <property type="evidence" value="ECO:0007669"/>
    <property type="project" value="TreeGrafter"/>
</dbReference>
<dbReference type="GO" id="GO:0030992">
    <property type="term" value="C:intraciliary transport particle B"/>
    <property type="evidence" value="ECO:0007669"/>
    <property type="project" value="TreeGrafter"/>
</dbReference>
<keyword evidence="4" id="KW-0969">Cilium</keyword>
<dbReference type="Proteomes" id="UP000269221">
    <property type="component" value="Unassembled WGS sequence"/>
</dbReference>
<dbReference type="GO" id="GO:0042073">
    <property type="term" value="P:intraciliary transport"/>
    <property type="evidence" value="ECO:0007669"/>
    <property type="project" value="TreeGrafter"/>
</dbReference>
<evidence type="ECO:0000313" key="8">
    <source>
        <dbReference type="Proteomes" id="UP000269221"/>
    </source>
</evidence>
<evidence type="ECO:0000256" key="3">
    <source>
        <dbReference type="ARBA" id="ARBA00020568"/>
    </source>
</evidence>
<evidence type="ECO:0000256" key="5">
    <source>
        <dbReference type="ARBA" id="ARBA00023273"/>
    </source>
</evidence>
<comment type="subcellular location">
    <subcellularLocation>
        <location evidence="1">Cell projection</location>
        <location evidence="1">Cilium</location>
    </subcellularLocation>
</comment>
<dbReference type="PANTHER" id="PTHR16011">
    <property type="entry name" value="IFT57/HIPPI"/>
    <property type="match status" value="1"/>
</dbReference>
<keyword evidence="8" id="KW-1185">Reference proteome</keyword>
<reference evidence="7 8" key="1">
    <citation type="submission" date="2018-07" db="EMBL/GenBank/DDBJ databases">
        <title>A high quality draft genome assembly of the barn swallow (H. rustica rustica).</title>
        <authorList>
            <person name="Formenti G."/>
            <person name="Chiara M."/>
            <person name="Poveda L."/>
            <person name="Francoijs K.-J."/>
            <person name="Bonisoli-Alquati A."/>
            <person name="Canova L."/>
            <person name="Gianfranceschi L."/>
            <person name="Horner D.S."/>
            <person name="Saino N."/>
        </authorList>
    </citation>
    <scope>NUCLEOTIDE SEQUENCE [LARGE SCALE GENOMIC DNA]</scope>
    <source>
        <strain evidence="7">Chelidonia</strain>
        <tissue evidence="7">Blood</tissue>
    </source>
</reference>
<organism evidence="7 8">
    <name type="scientific">Hirundo rustica rustica</name>
    <dbReference type="NCBI Taxonomy" id="333673"/>
    <lineage>
        <taxon>Eukaryota</taxon>
        <taxon>Metazoa</taxon>
        <taxon>Chordata</taxon>
        <taxon>Craniata</taxon>
        <taxon>Vertebrata</taxon>
        <taxon>Euteleostomi</taxon>
        <taxon>Archelosauria</taxon>
        <taxon>Archosauria</taxon>
        <taxon>Dinosauria</taxon>
        <taxon>Saurischia</taxon>
        <taxon>Theropoda</taxon>
        <taxon>Coelurosauria</taxon>
        <taxon>Aves</taxon>
        <taxon>Neognathae</taxon>
        <taxon>Neoaves</taxon>
        <taxon>Telluraves</taxon>
        <taxon>Australaves</taxon>
        <taxon>Passeriformes</taxon>
        <taxon>Sylvioidea</taxon>
        <taxon>Hirundinidae</taxon>
        <taxon>Hirundo</taxon>
    </lineage>
</organism>
<dbReference type="PANTHER" id="PTHR16011:SF0">
    <property type="entry name" value="INTRAFLAGELLAR TRANSPORT PROTEIN 57 HOMOLOG"/>
    <property type="match status" value="1"/>
</dbReference>
<dbReference type="GO" id="GO:0005794">
    <property type="term" value="C:Golgi apparatus"/>
    <property type="evidence" value="ECO:0007669"/>
    <property type="project" value="TreeGrafter"/>
</dbReference>
<keyword evidence="5" id="KW-0966">Cell projection</keyword>
<dbReference type="EMBL" id="QRBI01000107">
    <property type="protein sequence ID" value="RMC11943.1"/>
    <property type="molecule type" value="Genomic_DNA"/>
</dbReference>
<accession>A0A3M0KFG0</accession>
<keyword evidence="6" id="KW-0812">Transmembrane</keyword>